<protein>
    <submittedName>
        <fullName evidence="2 3">Uncharacterized protein</fullName>
    </submittedName>
</protein>
<sequence>MASLECLDEGTLSSASSVPANQPPTRQVSLFAQPAIRYRAEIVLGKVLRKKRWR</sequence>
<dbReference type="EMBL" id="ABJB010625882">
    <property type="status" value="NOT_ANNOTATED_CDS"/>
    <property type="molecule type" value="Genomic_DNA"/>
</dbReference>
<dbReference type="EMBL" id="ABJB010594062">
    <property type="status" value="NOT_ANNOTATED_CDS"/>
    <property type="molecule type" value="Genomic_DNA"/>
</dbReference>
<accession>B7P4N0</accession>
<keyword evidence="4" id="KW-1185">Reference proteome</keyword>
<name>B7P4N0_IXOSC</name>
<evidence type="ECO:0000313" key="3">
    <source>
        <dbReference type="EnsemblMetazoa" id="ISCW015802-PA"/>
    </source>
</evidence>
<evidence type="ECO:0000313" key="4">
    <source>
        <dbReference type="Proteomes" id="UP000001555"/>
    </source>
</evidence>
<dbReference type="Proteomes" id="UP000001555">
    <property type="component" value="Unassembled WGS sequence"/>
</dbReference>
<dbReference type="InParanoid" id="B7P4N0"/>
<proteinExistence type="predicted"/>
<dbReference type="EMBL" id="DS636474">
    <property type="protein sequence ID" value="EEC01552.1"/>
    <property type="molecule type" value="Genomic_DNA"/>
</dbReference>
<dbReference type="EMBL" id="ABJB010501913">
    <property type="status" value="NOT_ANNOTATED_CDS"/>
    <property type="molecule type" value="Genomic_DNA"/>
</dbReference>
<reference evidence="3" key="2">
    <citation type="submission" date="2020-05" db="UniProtKB">
        <authorList>
            <consortium name="EnsemblMetazoa"/>
        </authorList>
    </citation>
    <scope>IDENTIFICATION</scope>
    <source>
        <strain evidence="3">wikel</strain>
    </source>
</reference>
<dbReference type="VEuPathDB" id="VectorBase:ISCI015802"/>
<dbReference type="PaxDb" id="6945-B7P4N0"/>
<feature type="region of interest" description="Disordered" evidence="1">
    <location>
        <begin position="1"/>
        <end position="24"/>
    </location>
</feature>
<dbReference type="HOGENOM" id="CLU_3052650_0_0_1"/>
<feature type="compositionally biased region" description="Polar residues" evidence="1">
    <location>
        <begin position="11"/>
        <end position="24"/>
    </location>
</feature>
<reference evidence="2 4" key="1">
    <citation type="submission" date="2008-03" db="EMBL/GenBank/DDBJ databases">
        <title>Annotation of Ixodes scapularis.</title>
        <authorList>
            <consortium name="Ixodes scapularis Genome Project Consortium"/>
            <person name="Caler E."/>
            <person name="Hannick L.I."/>
            <person name="Bidwell S."/>
            <person name="Joardar V."/>
            <person name="Thiagarajan M."/>
            <person name="Amedeo P."/>
            <person name="Galinsky K.J."/>
            <person name="Schobel S."/>
            <person name="Inman J."/>
            <person name="Hostetler J."/>
            <person name="Miller J."/>
            <person name="Hammond M."/>
            <person name="Megy K."/>
            <person name="Lawson D."/>
            <person name="Kodira C."/>
            <person name="Sutton G."/>
            <person name="Meyer J."/>
            <person name="Hill C.A."/>
            <person name="Birren B."/>
            <person name="Nene V."/>
            <person name="Collins F."/>
            <person name="Alarcon-Chaidez F."/>
            <person name="Wikel S."/>
            <person name="Strausberg R."/>
        </authorList>
    </citation>
    <scope>NUCLEOTIDE SEQUENCE [LARGE SCALE GENOMIC DNA]</scope>
    <source>
        <strain evidence="4">Wikel</strain>
        <strain evidence="2">Wikel colony</strain>
    </source>
</reference>
<evidence type="ECO:0000256" key="1">
    <source>
        <dbReference type="SAM" id="MobiDB-lite"/>
    </source>
</evidence>
<organism>
    <name type="scientific">Ixodes scapularis</name>
    <name type="common">Black-legged tick</name>
    <name type="synonym">Deer tick</name>
    <dbReference type="NCBI Taxonomy" id="6945"/>
    <lineage>
        <taxon>Eukaryota</taxon>
        <taxon>Metazoa</taxon>
        <taxon>Ecdysozoa</taxon>
        <taxon>Arthropoda</taxon>
        <taxon>Chelicerata</taxon>
        <taxon>Arachnida</taxon>
        <taxon>Acari</taxon>
        <taxon>Parasitiformes</taxon>
        <taxon>Ixodida</taxon>
        <taxon>Ixodoidea</taxon>
        <taxon>Ixodidae</taxon>
        <taxon>Ixodinae</taxon>
        <taxon>Ixodes</taxon>
    </lineage>
</organism>
<dbReference type="VEuPathDB" id="VectorBase:ISCW015802"/>
<dbReference type="AlphaFoldDB" id="B7P4N0"/>
<evidence type="ECO:0000313" key="2">
    <source>
        <dbReference type="EMBL" id="EEC01552.1"/>
    </source>
</evidence>
<dbReference type="EnsemblMetazoa" id="ISCW015802-RA">
    <property type="protein sequence ID" value="ISCW015802-PA"/>
    <property type="gene ID" value="ISCW015802"/>
</dbReference>
<gene>
    <name evidence="2" type="ORF">IscW_ISCW015802</name>
</gene>
<dbReference type="EMBL" id="ABJB010033348">
    <property type="status" value="NOT_ANNOTATED_CDS"/>
    <property type="molecule type" value="Genomic_DNA"/>
</dbReference>